<dbReference type="OrthoDB" id="2013972at2759"/>
<comment type="caution">
    <text evidence="3">The sequence shown here is derived from an EMBL/GenBank/DDBJ whole genome shotgun (WGS) entry which is preliminary data.</text>
</comment>
<dbReference type="Proteomes" id="UP000242146">
    <property type="component" value="Unassembled WGS sequence"/>
</dbReference>
<evidence type="ECO:0000259" key="2">
    <source>
        <dbReference type="Pfam" id="PF13649"/>
    </source>
</evidence>
<dbReference type="InterPro" id="IPR029063">
    <property type="entry name" value="SAM-dependent_MTases_sf"/>
</dbReference>
<reference evidence="3 4" key="1">
    <citation type="submission" date="2016-07" db="EMBL/GenBank/DDBJ databases">
        <title>Pervasive Adenine N6-methylation of Active Genes in Fungi.</title>
        <authorList>
            <consortium name="DOE Joint Genome Institute"/>
            <person name="Mondo S.J."/>
            <person name="Dannebaum R.O."/>
            <person name="Kuo R.C."/>
            <person name="Labutti K."/>
            <person name="Haridas S."/>
            <person name="Kuo A."/>
            <person name="Salamov A."/>
            <person name="Ahrendt S.R."/>
            <person name="Lipzen A."/>
            <person name="Sullivan W."/>
            <person name="Andreopoulos W.B."/>
            <person name="Clum A."/>
            <person name="Lindquist E."/>
            <person name="Daum C."/>
            <person name="Ramamoorthy G.K."/>
            <person name="Gryganskyi A."/>
            <person name="Culley D."/>
            <person name="Magnuson J.K."/>
            <person name="James T.Y."/>
            <person name="O'Malley M.A."/>
            <person name="Stajich J.E."/>
            <person name="Spatafora J.W."/>
            <person name="Visel A."/>
            <person name="Grigoriev I.V."/>
        </authorList>
    </citation>
    <scope>NUCLEOTIDE SEQUENCE [LARGE SCALE GENOMIC DNA]</scope>
    <source>
        <strain evidence="3 4">NRRL 3301</strain>
    </source>
</reference>
<evidence type="ECO:0000313" key="3">
    <source>
        <dbReference type="EMBL" id="ORX50883.1"/>
    </source>
</evidence>
<keyword evidence="4" id="KW-1185">Reference proteome</keyword>
<dbReference type="PANTHER" id="PTHR43591:SF24">
    <property type="entry name" value="2-METHOXY-6-POLYPRENYL-1,4-BENZOQUINOL METHYLASE, MITOCHONDRIAL"/>
    <property type="match status" value="1"/>
</dbReference>
<name>A0A1X2GCX3_9FUNG</name>
<dbReference type="AlphaFoldDB" id="A0A1X2GCX3"/>
<feature type="compositionally biased region" description="Polar residues" evidence="1">
    <location>
        <begin position="106"/>
        <end position="121"/>
    </location>
</feature>
<dbReference type="STRING" id="101127.A0A1X2GCX3"/>
<dbReference type="EMBL" id="MCGT01000022">
    <property type="protein sequence ID" value="ORX50883.1"/>
    <property type="molecule type" value="Genomic_DNA"/>
</dbReference>
<gene>
    <name evidence="3" type="ORF">DM01DRAFT_317227</name>
</gene>
<feature type="region of interest" description="Disordered" evidence="1">
    <location>
        <begin position="25"/>
        <end position="58"/>
    </location>
</feature>
<dbReference type="Pfam" id="PF13649">
    <property type="entry name" value="Methyltransf_25"/>
    <property type="match status" value="1"/>
</dbReference>
<dbReference type="PANTHER" id="PTHR43591">
    <property type="entry name" value="METHYLTRANSFERASE"/>
    <property type="match status" value="1"/>
</dbReference>
<dbReference type="InterPro" id="IPR041698">
    <property type="entry name" value="Methyltransf_25"/>
</dbReference>
<feature type="compositionally biased region" description="Polar residues" evidence="1">
    <location>
        <begin position="40"/>
        <end position="50"/>
    </location>
</feature>
<dbReference type="CDD" id="cd02440">
    <property type="entry name" value="AdoMet_MTases"/>
    <property type="match status" value="1"/>
</dbReference>
<evidence type="ECO:0000256" key="1">
    <source>
        <dbReference type="SAM" id="MobiDB-lite"/>
    </source>
</evidence>
<feature type="compositionally biased region" description="Low complexity" evidence="1">
    <location>
        <begin position="126"/>
        <end position="135"/>
    </location>
</feature>
<dbReference type="Gene3D" id="3.40.50.150">
    <property type="entry name" value="Vaccinia Virus protein VP39"/>
    <property type="match status" value="1"/>
</dbReference>
<dbReference type="GO" id="GO:0008168">
    <property type="term" value="F:methyltransferase activity"/>
    <property type="evidence" value="ECO:0007669"/>
    <property type="project" value="UniProtKB-KW"/>
</dbReference>
<proteinExistence type="predicted"/>
<dbReference type="GO" id="GO:0032259">
    <property type="term" value="P:methylation"/>
    <property type="evidence" value="ECO:0007669"/>
    <property type="project" value="UniProtKB-KW"/>
</dbReference>
<sequence length="470" mass="52611">MGNLPDWTPPPASQDQDQFHRQYPLPALRTSQGRVKLRKQSTPTIRNDQSPLHLAHTSRRPLARVFPFRAFRGGSGASTPDQLSPSPSLLAVSDVSSPDAIHPLLQNMTKSPSSTLGSSAGQLHRQISSTSSTQQPPFPSTHHQASSPAHSISPPTPSPSAHTPSSSHLNLAEDPHMNHDCLVDHPSLDVVWHSGRKFFADHVSSYILPCDEEEIDRLHLLHFMVRFAIQGNYLAPVNDQLRKGASVLDIGCGPGSWTMEIAGEYPKSTIIGVDLATMFPRDIKPINCQFHQCDVLRGLPFQDTTFDYVFMRFMGQGIETSQRTELLLEIMRVLKPGGWMEIVDHDLELHRAGPMTKKFNQQLIDLMESRSLDPHAGCHIKDELESIKSLHNIHSSFISCPGGKWAGKLGQLTLQSWKSYYRAIQPILCMNDGISLDEYNEKLDVCWEETDEYKTFENIHFAYAQKKQSS</sequence>
<protein>
    <submittedName>
        <fullName evidence="3">S-adenosyl-L-methionine-dependent methyltransferase</fullName>
    </submittedName>
</protein>
<feature type="domain" description="Methyltransferase" evidence="2">
    <location>
        <begin position="247"/>
        <end position="338"/>
    </location>
</feature>
<keyword evidence="3" id="KW-0808">Transferase</keyword>
<feature type="compositionally biased region" description="Low complexity" evidence="1">
    <location>
        <begin position="145"/>
        <end position="168"/>
    </location>
</feature>
<keyword evidence="3" id="KW-0489">Methyltransferase</keyword>
<dbReference type="SUPFAM" id="SSF53335">
    <property type="entry name" value="S-adenosyl-L-methionine-dependent methyltransferases"/>
    <property type="match status" value="1"/>
</dbReference>
<evidence type="ECO:0000313" key="4">
    <source>
        <dbReference type="Proteomes" id="UP000242146"/>
    </source>
</evidence>
<accession>A0A1X2GCX3</accession>
<feature type="region of interest" description="Disordered" evidence="1">
    <location>
        <begin position="104"/>
        <end position="173"/>
    </location>
</feature>
<organism evidence="3 4">
    <name type="scientific">Hesseltinella vesiculosa</name>
    <dbReference type="NCBI Taxonomy" id="101127"/>
    <lineage>
        <taxon>Eukaryota</taxon>
        <taxon>Fungi</taxon>
        <taxon>Fungi incertae sedis</taxon>
        <taxon>Mucoromycota</taxon>
        <taxon>Mucoromycotina</taxon>
        <taxon>Mucoromycetes</taxon>
        <taxon>Mucorales</taxon>
        <taxon>Cunninghamellaceae</taxon>
        <taxon>Hesseltinella</taxon>
    </lineage>
</organism>